<gene>
    <name evidence="6" type="ORF">KC01_LOCUS12392</name>
</gene>
<proteinExistence type="inferred from homology"/>
<dbReference type="InterPro" id="IPR029034">
    <property type="entry name" value="Cystine-knot_cytokine"/>
</dbReference>
<evidence type="ECO:0008006" key="8">
    <source>
        <dbReference type="Google" id="ProtNLM"/>
    </source>
</evidence>
<sequence>MQSYSTVSHPNSPLILLPLAASGSMMAAVRSTQTRLGHGLERPATPSRVVMAYEPRAPVLWPLLVPLLCLAPGPALCVASPRGKGPRRSCLPLPEELLQQMYGRLTVGVLSAYNHALELESPAQEQNLSCPSSAAWASGASEAQLPLNLLSISPWAYRMSHDPGRFPRSLPEAYCLCGGCLIGAYGQESADFRSVPVLAPAVVLRRTGHCLGGRYTYAEHYISVAVGCTCVPSMEPEEGPEPGPGEPHGNAID</sequence>
<evidence type="ECO:0000256" key="4">
    <source>
        <dbReference type="ARBA" id="ARBA00022525"/>
    </source>
</evidence>
<keyword evidence="5" id="KW-0732">Signal</keyword>
<evidence type="ECO:0000313" key="6">
    <source>
        <dbReference type="EMBL" id="CAL1581652.1"/>
    </source>
</evidence>
<keyword evidence="4" id="KW-0964">Secreted</keyword>
<reference evidence="6 7" key="1">
    <citation type="submission" date="2024-04" db="EMBL/GenBank/DDBJ databases">
        <authorList>
            <person name="Waldvogel A.-M."/>
            <person name="Schoenle A."/>
        </authorList>
    </citation>
    <scope>NUCLEOTIDE SEQUENCE [LARGE SCALE GENOMIC DNA]</scope>
</reference>
<evidence type="ECO:0000256" key="2">
    <source>
        <dbReference type="ARBA" id="ARBA00007236"/>
    </source>
</evidence>
<evidence type="ECO:0000256" key="5">
    <source>
        <dbReference type="ARBA" id="ARBA00022729"/>
    </source>
</evidence>
<protein>
    <recommendedName>
        <fullName evidence="8">Interleukin-17D</fullName>
    </recommendedName>
</protein>
<dbReference type="Pfam" id="PF06083">
    <property type="entry name" value="IL17"/>
    <property type="match status" value="1"/>
</dbReference>
<evidence type="ECO:0000256" key="3">
    <source>
        <dbReference type="ARBA" id="ARBA00022514"/>
    </source>
</evidence>
<dbReference type="GO" id="GO:0006954">
    <property type="term" value="P:inflammatory response"/>
    <property type="evidence" value="ECO:0007669"/>
    <property type="project" value="InterPro"/>
</dbReference>
<organism evidence="6 7">
    <name type="scientific">Knipowitschia caucasica</name>
    <name type="common">Caucasian dwarf goby</name>
    <name type="synonym">Pomatoschistus caucasicus</name>
    <dbReference type="NCBI Taxonomy" id="637954"/>
    <lineage>
        <taxon>Eukaryota</taxon>
        <taxon>Metazoa</taxon>
        <taxon>Chordata</taxon>
        <taxon>Craniata</taxon>
        <taxon>Vertebrata</taxon>
        <taxon>Euteleostomi</taxon>
        <taxon>Actinopterygii</taxon>
        <taxon>Neopterygii</taxon>
        <taxon>Teleostei</taxon>
        <taxon>Neoteleostei</taxon>
        <taxon>Acanthomorphata</taxon>
        <taxon>Gobiaria</taxon>
        <taxon>Gobiiformes</taxon>
        <taxon>Gobioidei</taxon>
        <taxon>Gobiidae</taxon>
        <taxon>Gobiinae</taxon>
        <taxon>Knipowitschia</taxon>
    </lineage>
</organism>
<dbReference type="InterPro" id="IPR020440">
    <property type="entry name" value="IL-17_chr"/>
</dbReference>
<dbReference type="Proteomes" id="UP001497482">
    <property type="component" value="Chromosome 15"/>
</dbReference>
<dbReference type="GO" id="GO:0005615">
    <property type="term" value="C:extracellular space"/>
    <property type="evidence" value="ECO:0007669"/>
    <property type="project" value="UniProtKB-KW"/>
</dbReference>
<evidence type="ECO:0000313" key="7">
    <source>
        <dbReference type="Proteomes" id="UP001497482"/>
    </source>
</evidence>
<comment type="similarity">
    <text evidence="2">Belongs to the IL-17 family.</text>
</comment>
<evidence type="ECO:0000256" key="1">
    <source>
        <dbReference type="ARBA" id="ARBA00004613"/>
    </source>
</evidence>
<dbReference type="EMBL" id="OZ035837">
    <property type="protein sequence ID" value="CAL1581652.1"/>
    <property type="molecule type" value="Genomic_DNA"/>
</dbReference>
<dbReference type="Gene3D" id="2.10.90.10">
    <property type="entry name" value="Cystine-knot cytokines"/>
    <property type="match status" value="1"/>
</dbReference>
<dbReference type="SUPFAM" id="SSF57501">
    <property type="entry name" value="Cystine-knot cytokines"/>
    <property type="match status" value="1"/>
</dbReference>
<dbReference type="InterPro" id="IPR010345">
    <property type="entry name" value="IL-17_fam"/>
</dbReference>
<comment type="subcellular location">
    <subcellularLocation>
        <location evidence="1">Secreted</location>
    </subcellularLocation>
</comment>
<dbReference type="AlphaFoldDB" id="A0AAV2K1S1"/>
<name>A0AAV2K1S1_KNICA</name>
<keyword evidence="7" id="KW-1185">Reference proteome</keyword>
<dbReference type="GO" id="GO:0005125">
    <property type="term" value="F:cytokine activity"/>
    <property type="evidence" value="ECO:0007669"/>
    <property type="project" value="UniProtKB-KW"/>
</dbReference>
<dbReference type="PRINTS" id="PR01932">
    <property type="entry name" value="INTRLEUKIN17"/>
</dbReference>
<accession>A0AAV2K1S1</accession>
<keyword evidence="3" id="KW-0202">Cytokine</keyword>